<dbReference type="InterPro" id="IPR016186">
    <property type="entry name" value="C-type_lectin-like/link_sf"/>
</dbReference>
<reference evidence="5" key="1">
    <citation type="submission" date="2018-03" db="EMBL/GenBank/DDBJ databases">
        <title>Characterization and modulation of C-type lectin 17-A in response to fungal beta-glucan against Vibrio parahaemolyticus in totoaba leukocytes.</title>
        <authorList>
            <person name="Angulo C."/>
            <person name="Sanchez V."/>
            <person name="Delgado K."/>
            <person name="Ascencio F."/>
            <person name="Reyes-Becerril M."/>
        </authorList>
    </citation>
    <scope>NUCLEOTIDE SEQUENCE</scope>
</reference>
<dbReference type="PROSITE" id="PS50041">
    <property type="entry name" value="C_TYPE_LECTIN_2"/>
    <property type="match status" value="1"/>
</dbReference>
<protein>
    <submittedName>
        <fullName evidence="5">C-type lectin domain family 17 member A</fullName>
    </submittedName>
</protein>
<dbReference type="Gene3D" id="3.10.100.10">
    <property type="entry name" value="Mannose-Binding Protein A, subunit A"/>
    <property type="match status" value="1"/>
</dbReference>
<evidence type="ECO:0000256" key="3">
    <source>
        <dbReference type="SAM" id="Coils"/>
    </source>
</evidence>
<accession>A0A2Z4BW28</accession>
<keyword evidence="2" id="KW-1015">Disulfide bond</keyword>
<dbReference type="SUPFAM" id="SSF56436">
    <property type="entry name" value="C-type lectin-like"/>
    <property type="match status" value="1"/>
</dbReference>
<gene>
    <name evidence="5" type="primary">CLEC17A</name>
</gene>
<keyword evidence="1 5" id="KW-0430">Lectin</keyword>
<evidence type="ECO:0000256" key="1">
    <source>
        <dbReference type="ARBA" id="ARBA00022734"/>
    </source>
</evidence>
<dbReference type="PANTHER" id="PTHR22803">
    <property type="entry name" value="MANNOSE, PHOSPHOLIPASE, LECTIN RECEPTOR RELATED"/>
    <property type="match status" value="1"/>
</dbReference>
<dbReference type="GO" id="GO:0030246">
    <property type="term" value="F:carbohydrate binding"/>
    <property type="evidence" value="ECO:0007669"/>
    <property type="project" value="UniProtKB-KW"/>
</dbReference>
<dbReference type="PROSITE" id="PS00615">
    <property type="entry name" value="C_TYPE_LECTIN_1"/>
    <property type="match status" value="1"/>
</dbReference>
<dbReference type="InterPro" id="IPR050111">
    <property type="entry name" value="C-type_lectin/snaclec_domain"/>
</dbReference>
<dbReference type="AlphaFoldDB" id="A0A2Z4BW28"/>
<keyword evidence="3" id="KW-0175">Coiled coil</keyword>
<sequence length="205" mass="23946">MIMVAQNTSAISHWDTKFEKLIYEISKTRDDLRDERDQLKIQCSNLTKEMESLQSQYNTVAASRDKLQEEIDMLTHNRTDKPCNHGWTKFNNKCYYVSPNGVTKTWENSRKDCREKGADLVIITTKEELDFVSRRNGVSWIGLHRGEREDEWKWVDGTDLVDHGFWQKDEPNNSDGEEDCVEVSSAAVAWNDVPCKRKFSWVCED</sequence>
<dbReference type="Gene3D" id="1.20.5.400">
    <property type="match status" value="1"/>
</dbReference>
<dbReference type="CDD" id="cd03590">
    <property type="entry name" value="CLECT_DC-SIGN_like"/>
    <property type="match status" value="1"/>
</dbReference>
<evidence type="ECO:0000256" key="2">
    <source>
        <dbReference type="ARBA" id="ARBA00023157"/>
    </source>
</evidence>
<organism evidence="5">
    <name type="scientific">Totoaba macdonaldi</name>
    <dbReference type="NCBI Taxonomy" id="245095"/>
    <lineage>
        <taxon>Eukaryota</taxon>
        <taxon>Metazoa</taxon>
        <taxon>Chordata</taxon>
        <taxon>Craniata</taxon>
        <taxon>Vertebrata</taxon>
        <taxon>Euteleostomi</taxon>
        <taxon>Actinopterygii</taxon>
        <taxon>Neopterygii</taxon>
        <taxon>Teleostei</taxon>
        <taxon>Neoteleostei</taxon>
        <taxon>Acanthomorphata</taxon>
        <taxon>Eupercaria</taxon>
        <taxon>Sciaenidae</taxon>
        <taxon>Totoaba</taxon>
    </lineage>
</organism>
<evidence type="ECO:0000313" key="5">
    <source>
        <dbReference type="EMBL" id="AWU66073.1"/>
    </source>
</evidence>
<feature type="domain" description="C-type lectin" evidence="4">
    <location>
        <begin position="90"/>
        <end position="204"/>
    </location>
</feature>
<dbReference type="InterPro" id="IPR033989">
    <property type="entry name" value="CD209-like_CTLD"/>
</dbReference>
<dbReference type="SMART" id="SM00034">
    <property type="entry name" value="CLECT"/>
    <property type="match status" value="1"/>
</dbReference>
<proteinExistence type="evidence at transcript level"/>
<dbReference type="InterPro" id="IPR001304">
    <property type="entry name" value="C-type_lectin-like"/>
</dbReference>
<dbReference type="Pfam" id="PF00059">
    <property type="entry name" value="Lectin_C"/>
    <property type="match status" value="1"/>
</dbReference>
<feature type="coiled-coil region" evidence="3">
    <location>
        <begin position="29"/>
        <end position="70"/>
    </location>
</feature>
<dbReference type="InterPro" id="IPR016187">
    <property type="entry name" value="CTDL_fold"/>
</dbReference>
<name>A0A2Z4BW28_9TELE</name>
<dbReference type="InterPro" id="IPR018378">
    <property type="entry name" value="C-type_lectin_CS"/>
</dbReference>
<evidence type="ECO:0000259" key="4">
    <source>
        <dbReference type="PROSITE" id="PS50041"/>
    </source>
</evidence>
<dbReference type="EMBL" id="MH051307">
    <property type="protein sequence ID" value="AWU66073.1"/>
    <property type="molecule type" value="mRNA"/>
</dbReference>